<dbReference type="KEGG" id="hhk:HH1059_11310"/>
<protein>
    <submittedName>
        <fullName evidence="1">Uncharacterized protein</fullName>
    </submittedName>
</protein>
<dbReference type="AlphaFoldDB" id="A0A120MZU6"/>
<keyword evidence="2" id="KW-1185">Reference proteome</keyword>
<proteinExistence type="predicted"/>
<dbReference type="SUPFAM" id="SSF47598">
    <property type="entry name" value="Ribbon-helix-helix"/>
    <property type="match status" value="1"/>
</dbReference>
<dbReference type="Proteomes" id="UP000218890">
    <property type="component" value="Chromosome"/>
</dbReference>
<dbReference type="InterPro" id="IPR022148">
    <property type="entry name" value="CopG_antitoxin"/>
</dbReference>
<dbReference type="OrthoDB" id="5297245at2"/>
<dbReference type="InterPro" id="IPR010985">
    <property type="entry name" value="Ribbon_hlx_hlx"/>
</dbReference>
<sequence>MSKLKKTPDFKNEAEEREFWESHDSADYVDWSQAQRASFPKLKPSTKTISLRLPEALLDRIKIEANKRDMPYQSLIKVWLADDVDQNRRTE</sequence>
<accession>A0A120MZU6</accession>
<organism evidence="1 2">
    <name type="scientific">Halorhodospira halochloris</name>
    <name type="common">Ectothiorhodospira halochloris</name>
    <dbReference type="NCBI Taxonomy" id="1052"/>
    <lineage>
        <taxon>Bacteria</taxon>
        <taxon>Pseudomonadati</taxon>
        <taxon>Pseudomonadota</taxon>
        <taxon>Gammaproteobacteria</taxon>
        <taxon>Chromatiales</taxon>
        <taxon>Ectothiorhodospiraceae</taxon>
        <taxon>Halorhodospira</taxon>
    </lineage>
</organism>
<dbReference type="RefSeq" id="WP_096409142.1">
    <property type="nucleotide sequence ID" value="NZ_AP017372.2"/>
</dbReference>
<evidence type="ECO:0000313" key="1">
    <source>
        <dbReference type="EMBL" id="BAU57823.1"/>
    </source>
</evidence>
<gene>
    <name evidence="1" type="ORF">HH1059_11310</name>
</gene>
<dbReference type="EMBL" id="AP017372">
    <property type="protein sequence ID" value="BAU57823.1"/>
    <property type="molecule type" value="Genomic_DNA"/>
</dbReference>
<evidence type="ECO:0000313" key="2">
    <source>
        <dbReference type="Proteomes" id="UP000218890"/>
    </source>
</evidence>
<name>A0A120MZU6_HALHR</name>
<reference evidence="1" key="1">
    <citation type="submission" date="2016-02" db="EMBL/GenBank/DDBJ databases">
        <title>Halorhodospira halochloris DSM-1059 complete genome, version 2.</title>
        <authorList>
            <person name="Tsukatani Y."/>
        </authorList>
    </citation>
    <scope>NUCLEOTIDE SEQUENCE</scope>
    <source>
        <strain evidence="1">DSM 1059</strain>
    </source>
</reference>
<dbReference type="Pfam" id="PF12441">
    <property type="entry name" value="CopG_antitoxin"/>
    <property type="match status" value="1"/>
</dbReference>
<dbReference type="GO" id="GO:0006355">
    <property type="term" value="P:regulation of DNA-templated transcription"/>
    <property type="evidence" value="ECO:0007669"/>
    <property type="project" value="InterPro"/>
</dbReference>